<protein>
    <submittedName>
        <fullName evidence="2">Uncharacterized protein</fullName>
    </submittedName>
</protein>
<dbReference type="RefSeq" id="XP_009168846.1">
    <property type="nucleotide sequence ID" value="XM_009170582.1"/>
</dbReference>
<keyword evidence="3" id="KW-1185">Reference proteome</keyword>
<evidence type="ECO:0000256" key="1">
    <source>
        <dbReference type="SAM" id="MobiDB-lite"/>
    </source>
</evidence>
<gene>
    <name evidence="2" type="ORF">T265_13802</name>
</gene>
<evidence type="ECO:0000313" key="3">
    <source>
        <dbReference type="Proteomes" id="UP000054324"/>
    </source>
</evidence>
<name>A0A074ZNR8_OPIVI</name>
<dbReference type="Proteomes" id="UP000054324">
    <property type="component" value="Unassembled WGS sequence"/>
</dbReference>
<sequence length="224" mass="24689">MEDVGDRKTPIIVNETKDNSSGEENAKQSDSTLSSDGVDSDDPSPDQHSDSSSDVIRLITSTRNLLRASLTSSTEDHPFKTGPDELNPEVDIPSPIEMDTECSPVVYVTQDVVESKFDDISSACEPTTSSNECLDPSQVFRDDPPQSEDLPSSELQPDLQKPTKTPLFLEQVNIPRRQTEHFKSSSTTGDYQVSSRVCEKESVAALPDFLPYSQRTQGSMKRSK</sequence>
<feature type="compositionally biased region" description="Basic and acidic residues" evidence="1">
    <location>
        <begin position="74"/>
        <end position="83"/>
    </location>
</feature>
<reference evidence="2 3" key="1">
    <citation type="submission" date="2013-11" db="EMBL/GenBank/DDBJ databases">
        <title>Opisthorchis viverrini - life in the bile duct.</title>
        <authorList>
            <person name="Young N.D."/>
            <person name="Nagarajan N."/>
            <person name="Lin S.J."/>
            <person name="Korhonen P.K."/>
            <person name="Jex A.R."/>
            <person name="Hall R.S."/>
            <person name="Safavi-Hemami H."/>
            <person name="Kaewkong W."/>
            <person name="Bertrand D."/>
            <person name="Gao S."/>
            <person name="Seet Q."/>
            <person name="Wongkham S."/>
            <person name="Teh B.T."/>
            <person name="Wongkham C."/>
            <person name="Intapan P.M."/>
            <person name="Maleewong W."/>
            <person name="Yang X."/>
            <person name="Hu M."/>
            <person name="Wang Z."/>
            <person name="Hofmann A."/>
            <person name="Sternberg P.W."/>
            <person name="Tan P."/>
            <person name="Wang J."/>
            <person name="Gasser R.B."/>
        </authorList>
    </citation>
    <scope>NUCLEOTIDE SEQUENCE [LARGE SCALE GENOMIC DNA]</scope>
</reference>
<feature type="region of interest" description="Disordered" evidence="1">
    <location>
        <begin position="122"/>
        <end position="194"/>
    </location>
</feature>
<dbReference type="AlphaFoldDB" id="A0A074ZNR8"/>
<dbReference type="CTD" id="20327969"/>
<dbReference type="GeneID" id="20327969"/>
<feature type="compositionally biased region" description="Polar residues" evidence="1">
    <location>
        <begin position="59"/>
        <end position="73"/>
    </location>
</feature>
<feature type="compositionally biased region" description="Basic and acidic residues" evidence="1">
    <location>
        <begin position="1"/>
        <end position="27"/>
    </location>
</feature>
<proteinExistence type="predicted"/>
<feature type="non-terminal residue" evidence="2">
    <location>
        <position position="224"/>
    </location>
</feature>
<organism evidence="2 3">
    <name type="scientific">Opisthorchis viverrini</name>
    <name type="common">Southeast Asian liver fluke</name>
    <dbReference type="NCBI Taxonomy" id="6198"/>
    <lineage>
        <taxon>Eukaryota</taxon>
        <taxon>Metazoa</taxon>
        <taxon>Spiralia</taxon>
        <taxon>Lophotrochozoa</taxon>
        <taxon>Platyhelminthes</taxon>
        <taxon>Trematoda</taxon>
        <taxon>Digenea</taxon>
        <taxon>Opisthorchiida</taxon>
        <taxon>Opisthorchiata</taxon>
        <taxon>Opisthorchiidae</taxon>
        <taxon>Opisthorchis</taxon>
    </lineage>
</organism>
<accession>A0A074ZNR8</accession>
<dbReference type="EMBL" id="KL596723">
    <property type="protein sequence ID" value="KER27437.1"/>
    <property type="molecule type" value="Genomic_DNA"/>
</dbReference>
<dbReference type="STRING" id="6198.A0A074ZNR8"/>
<feature type="compositionally biased region" description="Polar residues" evidence="1">
    <location>
        <begin position="184"/>
        <end position="194"/>
    </location>
</feature>
<feature type="region of interest" description="Disordered" evidence="1">
    <location>
        <begin position="1"/>
        <end position="97"/>
    </location>
</feature>
<evidence type="ECO:0000313" key="2">
    <source>
        <dbReference type="EMBL" id="KER27437.1"/>
    </source>
</evidence>
<dbReference type="KEGG" id="ovi:T265_13802"/>